<keyword evidence="4" id="KW-0186">Copper</keyword>
<dbReference type="EMBL" id="RIBY02000001">
    <property type="protein sequence ID" value="KAH9845891.1"/>
    <property type="molecule type" value="Genomic_DNA"/>
</dbReference>
<keyword evidence="4" id="KW-0406">Ion transport</keyword>
<evidence type="ECO:0000256" key="2">
    <source>
        <dbReference type="ARBA" id="ARBA00022989"/>
    </source>
</evidence>
<sequence length="186" mass="20832">MDMSSMSDSMSSMSMVFTTDHSTPLYSSAWTPRTSGAYAGTCIFLVVLAVISRILLAYRHMLEQRWHDRAVDRRYIVVAGETEADRERQMMGRGGDKMTEATLTTRGLDERVKVVRSPRHTVQAVPWRFSTDLPRACIFTVQAGLGYLLMLAVMTLNVGYFLSVLAGLFVGEIAVGRYAQMEDAHH</sequence>
<protein>
    <recommendedName>
        <fullName evidence="4">Copper transport protein</fullName>
    </recommendedName>
</protein>
<reference evidence="5 6" key="2">
    <citation type="journal article" date="2021" name="Curr. Genet.">
        <title>Genetic response to nitrogen starvation in the aggressive Eucalyptus foliar pathogen Teratosphaeria destructans.</title>
        <authorList>
            <person name="Havenga M."/>
            <person name="Wingfield B.D."/>
            <person name="Wingfield M.J."/>
            <person name="Dreyer L.L."/>
            <person name="Roets F."/>
            <person name="Aylward J."/>
        </authorList>
    </citation>
    <scope>NUCLEOTIDE SEQUENCE [LARGE SCALE GENOMIC DNA]</scope>
    <source>
        <strain evidence="5">CMW44962</strain>
    </source>
</reference>
<feature type="transmembrane region" description="Helical" evidence="4">
    <location>
        <begin position="36"/>
        <end position="56"/>
    </location>
</feature>
<evidence type="ECO:0000256" key="3">
    <source>
        <dbReference type="ARBA" id="ARBA00023136"/>
    </source>
</evidence>
<keyword evidence="4" id="KW-0813">Transport</keyword>
<accession>A0A9W7T3G9</accession>
<reference evidence="5 6" key="1">
    <citation type="journal article" date="2018" name="IMA Fungus">
        <title>IMA Genome-F 10: Nine draft genome sequences of Claviceps purpurea s.lat., including C. arundinis, C. humidiphila, and C. cf. spartinae, pseudomolecules for the pitch canker pathogen Fusarium circinatum, draft genome of Davidsoniella eucalypti, Grosmannia galeiformis, Quambalaria eucalypti, and Teratosphaeria destructans.</title>
        <authorList>
            <person name="Wingfield B.D."/>
            <person name="Liu M."/>
            <person name="Nguyen H.D."/>
            <person name="Lane F.A."/>
            <person name="Morgan S.W."/>
            <person name="De Vos L."/>
            <person name="Wilken P.M."/>
            <person name="Duong T.A."/>
            <person name="Aylward J."/>
            <person name="Coetzee M.P."/>
            <person name="Dadej K."/>
            <person name="De Beer Z.W."/>
            <person name="Findlay W."/>
            <person name="Havenga M."/>
            <person name="Kolarik M."/>
            <person name="Menzies J.G."/>
            <person name="Naidoo K."/>
            <person name="Pochopski O."/>
            <person name="Shoukouhi P."/>
            <person name="Santana Q.C."/>
            <person name="Seifert K.A."/>
            <person name="Soal N."/>
            <person name="Steenkamp E.T."/>
            <person name="Tatham C.T."/>
            <person name="van der Nest M.A."/>
            <person name="Wingfield M.J."/>
        </authorList>
    </citation>
    <scope>NUCLEOTIDE SEQUENCE [LARGE SCALE GENOMIC DNA]</scope>
    <source>
        <strain evidence="5">CMW44962</strain>
    </source>
</reference>
<evidence type="ECO:0000313" key="6">
    <source>
        <dbReference type="Proteomes" id="UP001138500"/>
    </source>
</evidence>
<dbReference type="Proteomes" id="UP001138500">
    <property type="component" value="Unassembled WGS sequence"/>
</dbReference>
<proteinExistence type="inferred from homology"/>
<keyword evidence="3 4" id="KW-0472">Membrane</keyword>
<keyword evidence="4" id="KW-0187">Copper transport</keyword>
<name>A0A9W7T3G9_9PEZI</name>
<evidence type="ECO:0000256" key="4">
    <source>
        <dbReference type="RuleBase" id="RU367022"/>
    </source>
</evidence>
<dbReference type="Pfam" id="PF04145">
    <property type="entry name" value="Ctr"/>
    <property type="match status" value="1"/>
</dbReference>
<gene>
    <name evidence="5" type="ORF">Tdes44962_MAKER00101</name>
</gene>
<organism evidence="5 6">
    <name type="scientific">Teratosphaeria destructans</name>
    <dbReference type="NCBI Taxonomy" id="418781"/>
    <lineage>
        <taxon>Eukaryota</taxon>
        <taxon>Fungi</taxon>
        <taxon>Dikarya</taxon>
        <taxon>Ascomycota</taxon>
        <taxon>Pezizomycotina</taxon>
        <taxon>Dothideomycetes</taxon>
        <taxon>Dothideomycetidae</taxon>
        <taxon>Mycosphaerellales</taxon>
        <taxon>Teratosphaeriaceae</taxon>
        <taxon>Teratosphaeria</taxon>
    </lineage>
</organism>
<evidence type="ECO:0000313" key="5">
    <source>
        <dbReference type="EMBL" id="KAH9845891.1"/>
    </source>
</evidence>
<keyword evidence="6" id="KW-1185">Reference proteome</keyword>
<evidence type="ECO:0000256" key="1">
    <source>
        <dbReference type="ARBA" id="ARBA00022692"/>
    </source>
</evidence>
<keyword evidence="2 4" id="KW-1133">Transmembrane helix</keyword>
<dbReference type="OrthoDB" id="73901at2759"/>
<comment type="caution">
    <text evidence="5">The sequence shown here is derived from an EMBL/GenBank/DDBJ whole genome shotgun (WGS) entry which is preliminary data.</text>
</comment>
<dbReference type="PANTHER" id="PTHR12483:SF120">
    <property type="entry name" value="HIGH-AFFINITY COPPER TRANSPORTER CTRA2"/>
    <property type="match status" value="1"/>
</dbReference>
<dbReference type="GO" id="GO:0005886">
    <property type="term" value="C:plasma membrane"/>
    <property type="evidence" value="ECO:0007669"/>
    <property type="project" value="TreeGrafter"/>
</dbReference>
<dbReference type="GO" id="GO:0005375">
    <property type="term" value="F:copper ion transmembrane transporter activity"/>
    <property type="evidence" value="ECO:0007669"/>
    <property type="project" value="UniProtKB-UniRule"/>
</dbReference>
<dbReference type="InterPro" id="IPR007274">
    <property type="entry name" value="Cop_transporter"/>
</dbReference>
<dbReference type="AlphaFoldDB" id="A0A9W7T3G9"/>
<comment type="subcellular location">
    <subcellularLocation>
        <location evidence="4">Membrane</location>
        <topology evidence="4">Multi-pass membrane protein</topology>
    </subcellularLocation>
</comment>
<comment type="similarity">
    <text evidence="4">Belongs to the copper transporter (Ctr) (TC 1.A.56) family. SLC31A subfamily.</text>
</comment>
<dbReference type="PANTHER" id="PTHR12483">
    <property type="entry name" value="SOLUTE CARRIER FAMILY 31 COPPER TRANSPORTERS"/>
    <property type="match status" value="1"/>
</dbReference>
<keyword evidence="1 4" id="KW-0812">Transmembrane</keyword>